<keyword evidence="2" id="KW-1185">Reference proteome</keyword>
<organism evidence="1 2">
    <name type="scientific">Solanum commersonii</name>
    <name type="common">Commerson's wild potato</name>
    <name type="synonym">Commerson's nightshade</name>
    <dbReference type="NCBI Taxonomy" id="4109"/>
    <lineage>
        <taxon>Eukaryota</taxon>
        <taxon>Viridiplantae</taxon>
        <taxon>Streptophyta</taxon>
        <taxon>Embryophyta</taxon>
        <taxon>Tracheophyta</taxon>
        <taxon>Spermatophyta</taxon>
        <taxon>Magnoliopsida</taxon>
        <taxon>eudicotyledons</taxon>
        <taxon>Gunneridae</taxon>
        <taxon>Pentapetalae</taxon>
        <taxon>asterids</taxon>
        <taxon>lamiids</taxon>
        <taxon>Solanales</taxon>
        <taxon>Solanaceae</taxon>
        <taxon>Solanoideae</taxon>
        <taxon>Solaneae</taxon>
        <taxon>Solanum</taxon>
    </lineage>
</organism>
<reference evidence="1 2" key="1">
    <citation type="submission" date="2020-09" db="EMBL/GenBank/DDBJ databases">
        <title>De no assembly of potato wild relative species, Solanum commersonii.</title>
        <authorList>
            <person name="Cho K."/>
        </authorList>
    </citation>
    <scope>NUCLEOTIDE SEQUENCE [LARGE SCALE GENOMIC DNA]</scope>
    <source>
        <strain evidence="1">LZ3.2</strain>
        <tissue evidence="1">Leaf</tissue>
    </source>
</reference>
<proteinExistence type="predicted"/>
<dbReference type="AlphaFoldDB" id="A0A9J5XSV4"/>
<dbReference type="EMBL" id="JACXVP010000008">
    <property type="protein sequence ID" value="KAG5591265.1"/>
    <property type="molecule type" value="Genomic_DNA"/>
</dbReference>
<dbReference type="PANTHER" id="PTHR46238">
    <property type="entry name" value="REVERSE TRANSCRIPTASE DOMAIN-CONTAINING PROTEIN"/>
    <property type="match status" value="1"/>
</dbReference>
<comment type="caution">
    <text evidence="1">The sequence shown here is derived from an EMBL/GenBank/DDBJ whole genome shotgun (WGS) entry which is preliminary data.</text>
</comment>
<evidence type="ECO:0000313" key="2">
    <source>
        <dbReference type="Proteomes" id="UP000824120"/>
    </source>
</evidence>
<name>A0A9J5XSV4_SOLCO</name>
<sequence length="138" mass="16214">MESKRFRLSRTKTKNLECKFSDAMHEVGVEVRFDVQVVPKRGCFKLASGVLCGKKVLPKLNGKFYRMVVKWIILYGTVCWLVKNSHVQKMKVVEIRMLKWMCGHTRGDKIRNEDIRDKIGMAFVVDKMNEARLRWFGM</sequence>
<protein>
    <submittedName>
        <fullName evidence="1">Uncharacterized protein</fullName>
    </submittedName>
</protein>
<evidence type="ECO:0000313" key="1">
    <source>
        <dbReference type="EMBL" id="KAG5591265.1"/>
    </source>
</evidence>
<gene>
    <name evidence="1" type="ORF">H5410_041779</name>
</gene>
<dbReference type="Proteomes" id="UP000824120">
    <property type="component" value="Chromosome 8"/>
</dbReference>
<dbReference type="OrthoDB" id="1293503at2759"/>
<accession>A0A9J5XSV4</accession>
<dbReference type="PANTHER" id="PTHR46238:SF8">
    <property type="entry name" value="ENDONUCLEASE_EXONUCLEASE_PHOSPHATASE DOMAIN-CONTAINING PROTEIN"/>
    <property type="match status" value="1"/>
</dbReference>